<dbReference type="Proteomes" id="UP000070501">
    <property type="component" value="Unassembled WGS sequence"/>
</dbReference>
<organism evidence="3 4">
    <name type="scientific">Microdochium bolleyi</name>
    <dbReference type="NCBI Taxonomy" id="196109"/>
    <lineage>
        <taxon>Eukaryota</taxon>
        <taxon>Fungi</taxon>
        <taxon>Dikarya</taxon>
        <taxon>Ascomycota</taxon>
        <taxon>Pezizomycotina</taxon>
        <taxon>Sordariomycetes</taxon>
        <taxon>Xylariomycetidae</taxon>
        <taxon>Xylariales</taxon>
        <taxon>Microdochiaceae</taxon>
        <taxon>Microdochium</taxon>
    </lineage>
</organism>
<feature type="region of interest" description="Disordered" evidence="1">
    <location>
        <begin position="934"/>
        <end position="1082"/>
    </location>
</feature>
<feature type="region of interest" description="Disordered" evidence="1">
    <location>
        <begin position="788"/>
        <end position="808"/>
    </location>
</feature>
<feature type="compositionally biased region" description="Polar residues" evidence="1">
    <location>
        <begin position="651"/>
        <end position="663"/>
    </location>
</feature>
<feature type="compositionally biased region" description="Low complexity" evidence="1">
    <location>
        <begin position="1054"/>
        <end position="1065"/>
    </location>
</feature>
<feature type="compositionally biased region" description="Polar residues" evidence="1">
    <location>
        <begin position="344"/>
        <end position="359"/>
    </location>
</feature>
<dbReference type="InterPro" id="IPR009057">
    <property type="entry name" value="Homeodomain-like_sf"/>
</dbReference>
<feature type="compositionally biased region" description="Low complexity" evidence="1">
    <location>
        <begin position="1854"/>
        <end position="1864"/>
    </location>
</feature>
<dbReference type="STRING" id="196109.A0A136IP14"/>
<dbReference type="Pfam" id="PF00249">
    <property type="entry name" value="Myb_DNA-binding"/>
    <property type="match status" value="1"/>
</dbReference>
<feature type="compositionally biased region" description="Basic and acidic residues" evidence="1">
    <location>
        <begin position="1333"/>
        <end position="1350"/>
    </location>
</feature>
<feature type="compositionally biased region" description="Polar residues" evidence="1">
    <location>
        <begin position="528"/>
        <end position="540"/>
    </location>
</feature>
<feature type="domain" description="Myb-like" evidence="2">
    <location>
        <begin position="1165"/>
        <end position="1213"/>
    </location>
</feature>
<gene>
    <name evidence="3" type="ORF">Micbo1qcDRAFT_198153</name>
</gene>
<feature type="compositionally biased region" description="Basic and acidic residues" evidence="1">
    <location>
        <begin position="1390"/>
        <end position="1419"/>
    </location>
</feature>
<feature type="compositionally biased region" description="Acidic residues" evidence="1">
    <location>
        <begin position="457"/>
        <end position="472"/>
    </location>
</feature>
<dbReference type="PANTHER" id="PTHR13992">
    <property type="entry name" value="NUCLEAR RECEPTOR CO-REPRESSOR RELATED NCOR"/>
    <property type="match status" value="1"/>
</dbReference>
<evidence type="ECO:0000313" key="3">
    <source>
        <dbReference type="EMBL" id="KXJ86677.1"/>
    </source>
</evidence>
<name>A0A136IP14_9PEZI</name>
<feature type="compositionally biased region" description="Basic and acidic residues" evidence="1">
    <location>
        <begin position="393"/>
        <end position="405"/>
    </location>
</feature>
<feature type="compositionally biased region" description="Low complexity" evidence="1">
    <location>
        <begin position="1310"/>
        <end position="1320"/>
    </location>
</feature>
<dbReference type="CDD" id="cd00167">
    <property type="entry name" value="SANT"/>
    <property type="match status" value="1"/>
</dbReference>
<dbReference type="GO" id="GO:0034967">
    <property type="term" value="C:Set3 complex"/>
    <property type="evidence" value="ECO:0007669"/>
    <property type="project" value="TreeGrafter"/>
</dbReference>
<feature type="compositionally biased region" description="Low complexity" evidence="1">
    <location>
        <begin position="1923"/>
        <end position="1956"/>
    </location>
</feature>
<dbReference type="SUPFAM" id="SSF46689">
    <property type="entry name" value="Homeodomain-like"/>
    <property type="match status" value="2"/>
</dbReference>
<evidence type="ECO:0000313" key="4">
    <source>
        <dbReference type="Proteomes" id="UP000070501"/>
    </source>
</evidence>
<feature type="compositionally biased region" description="Low complexity" evidence="1">
    <location>
        <begin position="1451"/>
        <end position="1468"/>
    </location>
</feature>
<dbReference type="InParanoid" id="A0A136IP14"/>
<feature type="compositionally biased region" description="Low complexity" evidence="1">
    <location>
        <begin position="1821"/>
        <end position="1846"/>
    </location>
</feature>
<feature type="region of interest" description="Disordered" evidence="1">
    <location>
        <begin position="1226"/>
        <end position="1255"/>
    </location>
</feature>
<evidence type="ECO:0000259" key="2">
    <source>
        <dbReference type="SMART" id="SM00717"/>
    </source>
</evidence>
<dbReference type="Gene3D" id="1.10.10.60">
    <property type="entry name" value="Homeodomain-like"/>
    <property type="match status" value="2"/>
</dbReference>
<dbReference type="InterPro" id="IPR001005">
    <property type="entry name" value="SANT/Myb"/>
</dbReference>
<feature type="compositionally biased region" description="Polar residues" evidence="1">
    <location>
        <begin position="294"/>
        <end position="322"/>
    </location>
</feature>
<dbReference type="GO" id="GO:0006357">
    <property type="term" value="P:regulation of transcription by RNA polymerase II"/>
    <property type="evidence" value="ECO:0007669"/>
    <property type="project" value="TreeGrafter"/>
</dbReference>
<feature type="compositionally biased region" description="Basic and acidic residues" evidence="1">
    <location>
        <begin position="1911"/>
        <end position="1922"/>
    </location>
</feature>
<dbReference type="PANTHER" id="PTHR13992:SF39">
    <property type="entry name" value="SMRTER, ISOFORM G"/>
    <property type="match status" value="1"/>
</dbReference>
<feature type="region of interest" description="Disordered" evidence="1">
    <location>
        <begin position="1290"/>
        <end position="1970"/>
    </location>
</feature>
<feature type="compositionally biased region" description="Polar residues" evidence="1">
    <location>
        <begin position="1066"/>
        <end position="1077"/>
    </location>
</feature>
<feature type="compositionally biased region" description="Pro residues" evidence="1">
    <location>
        <begin position="1644"/>
        <end position="1663"/>
    </location>
</feature>
<feature type="compositionally biased region" description="Basic and acidic residues" evidence="1">
    <location>
        <begin position="795"/>
        <end position="808"/>
    </location>
</feature>
<dbReference type="SMART" id="SM00717">
    <property type="entry name" value="SANT"/>
    <property type="match status" value="2"/>
</dbReference>
<feature type="compositionally biased region" description="Low complexity" evidence="1">
    <location>
        <begin position="1714"/>
        <end position="1768"/>
    </location>
</feature>
<evidence type="ECO:0000256" key="1">
    <source>
        <dbReference type="SAM" id="MobiDB-lite"/>
    </source>
</evidence>
<proteinExistence type="predicted"/>
<feature type="domain" description="Myb-like" evidence="2">
    <location>
        <begin position="881"/>
        <end position="942"/>
    </location>
</feature>
<feature type="region of interest" description="Disordered" evidence="1">
    <location>
        <begin position="651"/>
        <end position="674"/>
    </location>
</feature>
<feature type="compositionally biased region" description="Pro residues" evidence="1">
    <location>
        <begin position="1769"/>
        <end position="1782"/>
    </location>
</feature>
<feature type="compositionally biased region" description="Pro residues" evidence="1">
    <location>
        <begin position="1557"/>
        <end position="1571"/>
    </location>
</feature>
<keyword evidence="4" id="KW-1185">Reference proteome</keyword>
<accession>A0A136IP14</accession>
<protein>
    <recommendedName>
        <fullName evidence="2">Myb-like domain-containing protein</fullName>
    </recommendedName>
</protein>
<feature type="region of interest" description="Disordered" evidence="1">
    <location>
        <begin position="220"/>
        <end position="478"/>
    </location>
</feature>
<reference evidence="4" key="1">
    <citation type="submission" date="2016-02" db="EMBL/GenBank/DDBJ databases">
        <title>Draft genome sequence of Microdochium bolleyi, a fungal endophyte of beachgrass.</title>
        <authorList>
            <consortium name="DOE Joint Genome Institute"/>
            <person name="David A.S."/>
            <person name="May G."/>
            <person name="Haridas S."/>
            <person name="Lim J."/>
            <person name="Wang M."/>
            <person name="Labutti K."/>
            <person name="Lipzen A."/>
            <person name="Barry K."/>
            <person name="Grigoriev I.V."/>
        </authorList>
    </citation>
    <scope>NUCLEOTIDE SEQUENCE [LARGE SCALE GENOMIC DNA]</scope>
    <source>
        <strain evidence="4">J235TASD1</strain>
    </source>
</reference>
<dbReference type="EMBL" id="KQ964266">
    <property type="protein sequence ID" value="KXJ86677.1"/>
    <property type="molecule type" value="Genomic_DNA"/>
</dbReference>
<feature type="compositionally biased region" description="Basic and acidic residues" evidence="1">
    <location>
        <begin position="1017"/>
        <end position="1041"/>
    </location>
</feature>
<sequence length="1970" mass="212483">MGRRTAPEAVAMLASSGAVAVAAEAAPGGTTAVTGVATGMASSGIGESPPTGTSAVANESVQTGVIATETTFEGGGRHLAGDHQLEGTSGTCGNRETQESLLSVSMLTGLVVARVTDRFQPDHRLRIHRSDNHTVAAMLAAVVEDEVVETGIVAVGDLSTTTATDTDPTLGRVRKKVASGSGTKGTEIETATLASSTLTAALATLEILVTSGILSVTERRDPSLTARHTSHLPSAAGKPPPTGPRALKEERPISQGGTPAAAEARQPPTGPSKPAYPEGSPPIPSGPRGLRTPGPSSKQWVNPSLKTRPSDVQQPSRSNSFAQPRPQGHAIDALGIEHPDDSQRPQSSDAKAGSRSFQDNQREDSLPARRRSAGSPTDRGFSFSGRNGNADEGDTKMEDAPRPVTRELSPGEIDPEAPDEQTQSKSKPRKRPVLHVEHVHASFSKPQAKPVVAEPSESSDDDDDENFGDELDNSMAEVEEKLKRLEGLEETLSMQPVVRHAILSIEAIIRVLDDSHSLQDLVGPLPGVTTSHKQETSTSAEPKRKERKPSINGEDQEMKETSVSKAEAKVEAPPNGLPMPPSVEQAAEKADSGPSQAGGEVMQPTNDEDTVMQDANEDARPAPLSLPNNERTDLLSVPDKALAFGNETDLLSQGASKQGSSAPSPAEDDDDEDTDIEDIDLQSIQIVREHMETPPIDSLPSFDEKPWFEDATFMKTLDAAHPGLDTFILKGLKEEATLVAGIQAKQKEDYAIGYEQYLRFTLSDDQDAVKSRGKFTCVATVPDPVPVKPVSTAEPKTESTRRSRYASERDLERVLEESRRVEDEKAERRLRAEKEKYRTEKEAVIPFQYQTEEERQNEFYVDTSGYIAPEKIISAWDVLPPIVNFTDEETQLFEKAYLEFPKQWGRISERIPERSFGTNIQFYYIKKDELNLKDKLKRRPRQRKRGGRGKQRSSALVSELGNRENEGDENAETGENGERRRPRRAAAPTFNSEATPATDDGVTPAGTPGRRAGGSRAEGREDKPERKPRGRRAAKDKEPKPPRGTQTLAAAPASGKGNRSRSGSRVQSTDWMAQQPQPDLGRGIATFEMPQAAPPIVPVVVPPPPQARPPLMNVEAPVPQVPGVVFDGMAPPLRPEPPLQQQQPPVTTLDLSQGASGDRKPMVQASSYWSVPEANDFPHLVRSFGTDWVAIAGHMKTKTAVMVKNYYARQKGNNKDLELFAQEADAKKARGEPRPQPPTPSTTGPKKRTEGSGNRPLAAADAMMEDVPLTKVEHVQTAQSMTGRFNVPIAAQPQPPQPPFVPVTHGQPVPGALSGLPAGSLGHGQPVAQTMSPRDRPLRPPYTFEREREGGLVQQPGRRTPLGQKSSHHGASLSESHSRHPLPPSMVDSQMDRQRMEPKPPKDSSRQPLRVKQEPDVMSHAEAFVGAGQQNGRIPLSRGEPLSLGRPPDGPRAVAPAPQAPYAALQQQSGRGLLGETMPPSSQPSRALSELARPMSRASAGSDPYGTPPGRAPSGSATPALSRAPEPRKTSSLMALLNDDPPPPKRVAEVPSAMRPSPTPPPQSRPPPPAAPSQLRRDGPMPETQAYYGRNPPAAPSAMPSLKPYTASPQAQSIAAPRHMGPMDGPGERDYYGGRPSQYGGAHQPPPAGSPPAGHPYQPPPGQPQYSQSPYGYGGPGQHPPAGSPPGQYSGLSSGPRGHEAPPTSRGEPSWATSHQQAQSMQQQQQQQSQQQQQQLQQHPSWAQQPPKTSQPQQPAQSAWAAQHAASAPKPPPPSSSVPPQPSWANTPPAPRGHNPMALRDVRDVYTPGGSRGMQPPPPNSQQQQQQQQQQQPSPYNTPTSSSRGGPPEPPPQQQQQNPYPRYSNTPGPGPVGGGGGRDPRDGMAPQQRSYTPNPYDSRGYPAPPPQQGQDMREAQMREQQAREQQQQQQQHGQHGQHGQQHSQQQLLLQQQLRPAQDGRHVYERERYGR</sequence>
<feature type="compositionally biased region" description="Basic and acidic residues" evidence="1">
    <location>
        <begin position="556"/>
        <end position="570"/>
    </location>
</feature>
<dbReference type="OrthoDB" id="10258692at2759"/>
<feature type="compositionally biased region" description="Basic and acidic residues" evidence="1">
    <location>
        <begin position="1957"/>
        <end position="1970"/>
    </location>
</feature>
<feature type="region of interest" description="Disordered" evidence="1">
    <location>
        <begin position="518"/>
        <end position="637"/>
    </location>
</feature>
<dbReference type="InterPro" id="IPR051571">
    <property type="entry name" value="N-CoR_corepressor"/>
</dbReference>
<feature type="compositionally biased region" description="Basic residues" evidence="1">
    <location>
        <begin position="935"/>
        <end position="951"/>
    </location>
</feature>
<feature type="region of interest" description="Disordered" evidence="1">
    <location>
        <begin position="1132"/>
        <end position="1163"/>
    </location>
</feature>